<keyword evidence="3" id="KW-1185">Reference proteome</keyword>
<proteinExistence type="predicted"/>
<name>A0A9N8F0M9_9STRA</name>
<protein>
    <submittedName>
        <fullName evidence="2">Uncharacterized protein</fullName>
    </submittedName>
</protein>
<evidence type="ECO:0000313" key="2">
    <source>
        <dbReference type="EMBL" id="CAB9531517.1"/>
    </source>
</evidence>
<comment type="caution">
    <text evidence="2">The sequence shown here is derived from an EMBL/GenBank/DDBJ whole genome shotgun (WGS) entry which is preliminary data.</text>
</comment>
<sequence length="175" mass="19019">MSTLDPLNPINRRTVRFDIDPSKEDQKSLARKAKAVKQKKMAAEEQRKDHRFLEQLVAPGNFRTVAHVVLNNGSINAQLNYFLDQHQIRDPGLTQAGPLASLQEANLSTRLGQLAHVSLANIDQVQLHAVRVLFEGLHFYHGGNIETPTNSPANRPGPQNQGGGGRGGGAAAVPP</sequence>
<accession>A0A9N8F0M9</accession>
<feature type="region of interest" description="Disordered" evidence="1">
    <location>
        <begin position="145"/>
        <end position="175"/>
    </location>
</feature>
<dbReference type="AlphaFoldDB" id="A0A9N8F0M9"/>
<organism evidence="2 3">
    <name type="scientific">Seminavis robusta</name>
    <dbReference type="NCBI Taxonomy" id="568900"/>
    <lineage>
        <taxon>Eukaryota</taxon>
        <taxon>Sar</taxon>
        <taxon>Stramenopiles</taxon>
        <taxon>Ochrophyta</taxon>
        <taxon>Bacillariophyta</taxon>
        <taxon>Bacillariophyceae</taxon>
        <taxon>Bacillariophycidae</taxon>
        <taxon>Naviculales</taxon>
        <taxon>Naviculaceae</taxon>
        <taxon>Seminavis</taxon>
    </lineage>
</organism>
<dbReference type="Proteomes" id="UP001153069">
    <property type="component" value="Unassembled WGS sequence"/>
</dbReference>
<gene>
    <name evidence="2" type="ORF">SEMRO_3623_G349800.1</name>
</gene>
<evidence type="ECO:0000256" key="1">
    <source>
        <dbReference type="SAM" id="MobiDB-lite"/>
    </source>
</evidence>
<dbReference type="EMBL" id="CAICTM010003621">
    <property type="protein sequence ID" value="CAB9531517.1"/>
    <property type="molecule type" value="Genomic_DNA"/>
</dbReference>
<reference evidence="2" key="1">
    <citation type="submission" date="2020-06" db="EMBL/GenBank/DDBJ databases">
        <authorList>
            <consortium name="Plant Systems Biology data submission"/>
        </authorList>
    </citation>
    <scope>NUCLEOTIDE SEQUENCE</scope>
    <source>
        <strain evidence="2">D6</strain>
    </source>
</reference>
<feature type="compositionally biased region" description="Gly residues" evidence="1">
    <location>
        <begin position="160"/>
        <end position="175"/>
    </location>
</feature>
<evidence type="ECO:0000313" key="3">
    <source>
        <dbReference type="Proteomes" id="UP001153069"/>
    </source>
</evidence>